<name>A0A5C5ULC6_9CORY</name>
<dbReference type="AlphaFoldDB" id="A0A5C5ULC6"/>
<dbReference type="PRINTS" id="PR00038">
    <property type="entry name" value="HTHLUXR"/>
</dbReference>
<dbReference type="Gene3D" id="3.40.50.2300">
    <property type="match status" value="1"/>
</dbReference>
<dbReference type="SUPFAM" id="SSF52172">
    <property type="entry name" value="CheY-like"/>
    <property type="match status" value="1"/>
</dbReference>
<keyword evidence="6" id="KW-1185">Reference proteome</keyword>
<dbReference type="GO" id="GO:0000160">
    <property type="term" value="P:phosphorelay signal transduction system"/>
    <property type="evidence" value="ECO:0007669"/>
    <property type="project" value="InterPro"/>
</dbReference>
<dbReference type="SMART" id="SM00421">
    <property type="entry name" value="HTH_LUXR"/>
    <property type="match status" value="1"/>
</dbReference>
<reference evidence="5 6" key="1">
    <citation type="submission" date="2019-08" db="EMBL/GenBank/DDBJ databases">
        <authorList>
            <person name="Lei W."/>
        </authorList>
    </citation>
    <scope>NUCLEOTIDE SEQUENCE [LARGE SCALE GENOMIC DNA]</scope>
    <source>
        <strain evidence="5 6">CCUG 58627</strain>
    </source>
</reference>
<dbReference type="PANTHER" id="PTHR43214">
    <property type="entry name" value="TWO-COMPONENT RESPONSE REGULATOR"/>
    <property type="match status" value="1"/>
</dbReference>
<dbReference type="PANTHER" id="PTHR43214:SF43">
    <property type="entry name" value="TWO-COMPONENT RESPONSE REGULATOR"/>
    <property type="match status" value="1"/>
</dbReference>
<dbReference type="Proteomes" id="UP000320791">
    <property type="component" value="Unassembled WGS sequence"/>
</dbReference>
<dbReference type="RefSeq" id="WP_146323882.1">
    <property type="nucleotide sequence ID" value="NZ_BAABLR010000005.1"/>
</dbReference>
<dbReference type="CDD" id="cd17535">
    <property type="entry name" value="REC_NarL-like"/>
    <property type="match status" value="1"/>
</dbReference>
<dbReference type="InterPro" id="IPR011006">
    <property type="entry name" value="CheY-like_superfamily"/>
</dbReference>
<evidence type="ECO:0000256" key="3">
    <source>
        <dbReference type="PROSITE-ProRule" id="PRU00169"/>
    </source>
</evidence>
<keyword evidence="1" id="KW-0597">Phosphoprotein</keyword>
<dbReference type="Pfam" id="PF00072">
    <property type="entry name" value="Response_reg"/>
    <property type="match status" value="1"/>
</dbReference>
<evidence type="ECO:0000313" key="5">
    <source>
        <dbReference type="EMBL" id="TWT26818.1"/>
    </source>
</evidence>
<proteinExistence type="predicted"/>
<dbReference type="SUPFAM" id="SSF46894">
    <property type="entry name" value="C-terminal effector domain of the bipartite response regulators"/>
    <property type="match status" value="1"/>
</dbReference>
<dbReference type="InterPro" id="IPR000792">
    <property type="entry name" value="Tscrpt_reg_LuxR_C"/>
</dbReference>
<comment type="caution">
    <text evidence="5">The sequence shown here is derived from an EMBL/GenBank/DDBJ whole genome shotgun (WGS) entry which is preliminary data.</text>
</comment>
<evidence type="ECO:0000256" key="2">
    <source>
        <dbReference type="ARBA" id="ARBA00023125"/>
    </source>
</evidence>
<dbReference type="SMART" id="SM00448">
    <property type="entry name" value="REC"/>
    <property type="match status" value="1"/>
</dbReference>
<accession>A0A5C5ULC6</accession>
<dbReference type="PROSITE" id="PS50110">
    <property type="entry name" value="RESPONSE_REGULATORY"/>
    <property type="match status" value="1"/>
</dbReference>
<feature type="domain" description="Response regulatory" evidence="4">
    <location>
        <begin position="10"/>
        <end position="126"/>
    </location>
</feature>
<keyword evidence="2" id="KW-0238">DNA-binding</keyword>
<dbReference type="InterPro" id="IPR001789">
    <property type="entry name" value="Sig_transdc_resp-reg_receiver"/>
</dbReference>
<dbReference type="EMBL" id="VOHM01000006">
    <property type="protein sequence ID" value="TWT26818.1"/>
    <property type="molecule type" value="Genomic_DNA"/>
</dbReference>
<dbReference type="GO" id="GO:0003677">
    <property type="term" value="F:DNA binding"/>
    <property type="evidence" value="ECO:0007669"/>
    <property type="project" value="UniProtKB-KW"/>
</dbReference>
<comment type="caution">
    <text evidence="3">Lacks conserved residue(s) required for the propagation of feature annotation.</text>
</comment>
<gene>
    <name evidence="5" type="ORF">FRX94_04245</name>
</gene>
<protein>
    <submittedName>
        <fullName evidence="5">Response regulator transcription factor</fullName>
    </submittedName>
</protein>
<dbReference type="Pfam" id="PF00196">
    <property type="entry name" value="GerE"/>
    <property type="match status" value="1"/>
</dbReference>
<sequence length="226" mass="24249">MCSESVAAIRVLVVDNDPLAISTIKRYLSCENDISIIDEAQDGFDALDKLKQKAVDIVLAAIRMPAMSGVSLLQEMRLRNIPANFIAMTALDSDNTMIEVLTGGGSGYLVKSSTPRELVTAIRSVAAGGVAVSPKPLSRLVSYISDKQPQPKNASPVASTYENLNAMEKKVLDNLCCGKSNADIARTLQYSEATVKKYISSLIAQFHASSRLDLAILVIESGVITK</sequence>
<evidence type="ECO:0000256" key="1">
    <source>
        <dbReference type="ARBA" id="ARBA00022553"/>
    </source>
</evidence>
<dbReference type="InterPro" id="IPR039420">
    <property type="entry name" value="WalR-like"/>
</dbReference>
<organism evidence="5 6">
    <name type="scientific">Corynebacterium canis</name>
    <dbReference type="NCBI Taxonomy" id="679663"/>
    <lineage>
        <taxon>Bacteria</taxon>
        <taxon>Bacillati</taxon>
        <taxon>Actinomycetota</taxon>
        <taxon>Actinomycetes</taxon>
        <taxon>Mycobacteriales</taxon>
        <taxon>Corynebacteriaceae</taxon>
        <taxon>Corynebacterium</taxon>
    </lineage>
</organism>
<dbReference type="InterPro" id="IPR016032">
    <property type="entry name" value="Sig_transdc_resp-reg_C-effctor"/>
</dbReference>
<dbReference type="InterPro" id="IPR058245">
    <property type="entry name" value="NreC/VraR/RcsB-like_REC"/>
</dbReference>
<dbReference type="OrthoDB" id="3680166at2"/>
<dbReference type="GO" id="GO:0006355">
    <property type="term" value="P:regulation of DNA-templated transcription"/>
    <property type="evidence" value="ECO:0007669"/>
    <property type="project" value="InterPro"/>
</dbReference>
<evidence type="ECO:0000313" key="6">
    <source>
        <dbReference type="Proteomes" id="UP000320791"/>
    </source>
</evidence>
<evidence type="ECO:0000259" key="4">
    <source>
        <dbReference type="PROSITE" id="PS50110"/>
    </source>
</evidence>